<dbReference type="Gene3D" id="2.30.30.40">
    <property type="entry name" value="SH3 Domains"/>
    <property type="match status" value="1"/>
</dbReference>
<keyword evidence="3 9" id="KW-0808">Transferase</keyword>
<evidence type="ECO:0000259" key="8">
    <source>
        <dbReference type="Pfam" id="PF03734"/>
    </source>
</evidence>
<reference evidence="9 10" key="1">
    <citation type="submission" date="2023-11" db="EMBL/GenBank/DDBJ databases">
        <title>A Novel Polar Bacteriovorax (B. antarcticus) Isolated from the Biocrust in Antarctica.</title>
        <authorList>
            <person name="Mun W."/>
            <person name="Choi S.Y."/>
            <person name="Mitchell R.J."/>
        </authorList>
    </citation>
    <scope>NUCLEOTIDE SEQUENCE [LARGE SCALE GENOMIC DNA]</scope>
    <source>
        <strain evidence="9 10">PP10</strain>
    </source>
</reference>
<accession>A0ABU5VW57</accession>
<evidence type="ECO:0000256" key="5">
    <source>
        <dbReference type="ARBA" id="ARBA00022984"/>
    </source>
</evidence>
<evidence type="ECO:0000256" key="1">
    <source>
        <dbReference type="ARBA" id="ARBA00004752"/>
    </source>
</evidence>
<feature type="domain" description="L,D-TPase catalytic" evidence="8">
    <location>
        <begin position="124"/>
        <end position="311"/>
    </location>
</feature>
<dbReference type="EMBL" id="JAYGJQ010000002">
    <property type="protein sequence ID" value="MEA9357294.1"/>
    <property type="molecule type" value="Genomic_DNA"/>
</dbReference>
<dbReference type="GO" id="GO:0016740">
    <property type="term" value="F:transferase activity"/>
    <property type="evidence" value="ECO:0007669"/>
    <property type="project" value="UniProtKB-KW"/>
</dbReference>
<comment type="caution">
    <text evidence="9">The sequence shown here is derived from an EMBL/GenBank/DDBJ whole genome shotgun (WGS) entry which is preliminary data.</text>
</comment>
<feature type="signal peptide" evidence="7">
    <location>
        <begin position="1"/>
        <end position="24"/>
    </location>
</feature>
<comment type="pathway">
    <text evidence="1">Cell wall biogenesis; peptidoglycan biosynthesis.</text>
</comment>
<evidence type="ECO:0000313" key="9">
    <source>
        <dbReference type="EMBL" id="MEA9357294.1"/>
    </source>
</evidence>
<evidence type="ECO:0000256" key="6">
    <source>
        <dbReference type="ARBA" id="ARBA00023316"/>
    </source>
</evidence>
<keyword evidence="7" id="KW-0732">Signal</keyword>
<sequence>MRRTFTSLMILTLLGILPLKSAIAQSIYDDYNYNSYDDSTYNNEYFVAANGLRVRSSAQDTGKVMGLLNLNDKVQVTSELINGKFVEIEILNSQASMLPAEKYFVVKEFLSQKQIDYKEFTGKYFIVVNVATETLRLYERQCLDNSCPNKMIMETEVVVGEDKDNAASDKGKGRSILGSYRITGWSKFYEDGEKHYPAWYKEGYPMPPALGDNDWKDWGKNKYMPPGVNGEQEGKMRGAFGWYAAFVAPHAYGQWTHGTVGWGANKDEYIKKTKKFMINVVTNPRSSGCTRNNNEAIAFLRQLTETGTPIIKIYAREALLNPNYHGESRSWQYVMTKKAGQRADRAEVVKALGVTDADVSKYWNAKMSGGAGVIDPTSLLNQILEVGTYTLDTQPTVFPFTPRKKIFGKWRATGRNGNVYGLKEEEMSPGVYYVDAGFLNGYRHPYVVMQVSGFMDEETPPWMRASLLKR</sequence>
<protein>
    <submittedName>
        <fullName evidence="9">L,D-transpeptidase</fullName>
        <ecNumber evidence="9">2.-.-.-</ecNumber>
    </submittedName>
</protein>
<dbReference type="InterPro" id="IPR038063">
    <property type="entry name" value="Transpep_catalytic_dom"/>
</dbReference>
<feature type="chain" id="PRO_5046119136" evidence="7">
    <location>
        <begin position="25"/>
        <end position="470"/>
    </location>
</feature>
<dbReference type="InterPro" id="IPR005490">
    <property type="entry name" value="LD_TPept_cat_dom"/>
</dbReference>
<evidence type="ECO:0000256" key="2">
    <source>
        <dbReference type="ARBA" id="ARBA00005992"/>
    </source>
</evidence>
<name>A0ABU5VW57_9BACT</name>
<keyword evidence="10" id="KW-1185">Reference proteome</keyword>
<evidence type="ECO:0000256" key="7">
    <source>
        <dbReference type="SAM" id="SignalP"/>
    </source>
</evidence>
<dbReference type="Proteomes" id="UP001302274">
    <property type="component" value="Unassembled WGS sequence"/>
</dbReference>
<keyword evidence="4" id="KW-0133">Cell shape</keyword>
<dbReference type="RefSeq" id="WP_323577243.1">
    <property type="nucleotide sequence ID" value="NZ_JAYGJQ010000002.1"/>
</dbReference>
<evidence type="ECO:0000256" key="4">
    <source>
        <dbReference type="ARBA" id="ARBA00022960"/>
    </source>
</evidence>
<gene>
    <name evidence="9" type="ORF">SHI21_13800</name>
</gene>
<evidence type="ECO:0000313" key="10">
    <source>
        <dbReference type="Proteomes" id="UP001302274"/>
    </source>
</evidence>
<dbReference type="SUPFAM" id="SSF141523">
    <property type="entry name" value="L,D-transpeptidase catalytic domain-like"/>
    <property type="match status" value="1"/>
</dbReference>
<comment type="similarity">
    <text evidence="2">Belongs to the YkuD family.</text>
</comment>
<organism evidence="9 10">
    <name type="scientific">Bacteriovorax antarcticus</name>
    <dbReference type="NCBI Taxonomy" id="3088717"/>
    <lineage>
        <taxon>Bacteria</taxon>
        <taxon>Pseudomonadati</taxon>
        <taxon>Bdellovibrionota</taxon>
        <taxon>Bacteriovoracia</taxon>
        <taxon>Bacteriovoracales</taxon>
        <taxon>Bacteriovoracaceae</taxon>
        <taxon>Bacteriovorax</taxon>
    </lineage>
</organism>
<proteinExistence type="inferred from homology"/>
<evidence type="ECO:0000256" key="3">
    <source>
        <dbReference type="ARBA" id="ARBA00022679"/>
    </source>
</evidence>
<keyword evidence="5" id="KW-0573">Peptidoglycan synthesis</keyword>
<dbReference type="Pfam" id="PF03734">
    <property type="entry name" value="YkuD"/>
    <property type="match status" value="1"/>
</dbReference>
<dbReference type="CDD" id="cd16913">
    <property type="entry name" value="YkuD_like"/>
    <property type="match status" value="1"/>
</dbReference>
<dbReference type="Gene3D" id="2.40.440.10">
    <property type="entry name" value="L,D-transpeptidase catalytic domain-like"/>
    <property type="match status" value="1"/>
</dbReference>
<keyword evidence="6" id="KW-0961">Cell wall biogenesis/degradation</keyword>
<dbReference type="EC" id="2.-.-.-" evidence="9"/>